<dbReference type="STRING" id="1437425.CSEC_2208"/>
<comment type="caution">
    <text evidence="1">The sequence shown here is derived from an EMBL/GenBank/DDBJ whole genome shotgun (WGS) entry which is preliminary data.</text>
</comment>
<dbReference type="AlphaFoldDB" id="A0A090E304"/>
<reference evidence="1" key="1">
    <citation type="submission" date="2013-12" db="EMBL/GenBank/DDBJ databases">
        <authorList>
            <person name="Linke B."/>
        </authorList>
    </citation>
    <scope>NUCLEOTIDE SEQUENCE [LARGE SCALE GENOMIC DNA]</scope>
    <source>
        <strain evidence="1">CRIB-18</strain>
    </source>
</reference>
<name>A0A090E304_9BACT</name>
<accession>A0A090E304</accession>
<protein>
    <submittedName>
        <fullName evidence="1">Uncharacterized protein</fullName>
    </submittedName>
</protein>
<evidence type="ECO:0000313" key="2">
    <source>
        <dbReference type="Proteomes" id="UP000031552"/>
    </source>
</evidence>
<gene>
    <name evidence="1" type="ORF">CSEC_2208</name>
</gene>
<dbReference type="RefSeq" id="WP_041018573.1">
    <property type="nucleotide sequence ID" value="NZ_CCEJ010000012.1"/>
</dbReference>
<reference evidence="1" key="2">
    <citation type="submission" date="2014-09" db="EMBL/GenBank/DDBJ databases">
        <title>Criblamydia sequanensis harbors a mega-plasmid encoding arsenite resistance.</title>
        <authorList>
            <person name="Bertelli C."/>
            <person name="Goesmann A."/>
            <person name="Greub G."/>
        </authorList>
    </citation>
    <scope>NUCLEOTIDE SEQUENCE [LARGE SCALE GENOMIC DNA]</scope>
    <source>
        <strain evidence="1">CRIB-18</strain>
    </source>
</reference>
<sequence length="391" mass="44287">MVKVEPLLSNLTRAFEALETNQAVTLSSTEEKTMALFRREVKAPKEAISINQTTAAHLEEALSILKGEIKPKNASQEAQKIAKFVQDEIKLAQKDKPRRLRNEIQMIGLSITEGFLIRLNENREKQERAHVIKEAILGKDGLVETRENLSSEKPKNTKQIGQDAARYLEQGKTEVIINNRPVFSKEGSLALKENKVSAFKERIIAYFSLLSQFSLGKKSKKLEEDIAKLEGKDLNELTNKFSNFFQSHVEELLNSKDPKEIRFGKLLLATLSQGFTVGASGPLFMALKGLPFAKELGKPEIETTINLDEIRKTAEIERKTTFPRKDGSSGPYLVVRTKISIAEEKTETQYLYEIHFPDESFSKEAQELRKELFKAGLPRDSEDIKFINIMD</sequence>
<dbReference type="Proteomes" id="UP000031552">
    <property type="component" value="Unassembled WGS sequence"/>
</dbReference>
<dbReference type="EMBL" id="CCEJ010000012">
    <property type="protein sequence ID" value="CDR35014.1"/>
    <property type="molecule type" value="Genomic_DNA"/>
</dbReference>
<evidence type="ECO:0000313" key="1">
    <source>
        <dbReference type="EMBL" id="CDR35014.1"/>
    </source>
</evidence>
<proteinExistence type="predicted"/>
<organism evidence="1 2">
    <name type="scientific">Candidatus Criblamydia sequanensis CRIB-18</name>
    <dbReference type="NCBI Taxonomy" id="1437425"/>
    <lineage>
        <taxon>Bacteria</taxon>
        <taxon>Pseudomonadati</taxon>
        <taxon>Chlamydiota</taxon>
        <taxon>Chlamydiia</taxon>
        <taxon>Parachlamydiales</taxon>
        <taxon>Candidatus Criblamydiaceae</taxon>
        <taxon>Candidatus Criblamydia</taxon>
    </lineage>
</organism>
<keyword evidence="2" id="KW-1185">Reference proteome</keyword>